<evidence type="ECO:0000256" key="3">
    <source>
        <dbReference type="ARBA" id="ARBA00022643"/>
    </source>
</evidence>
<feature type="domain" description="Flavoprotein" evidence="5">
    <location>
        <begin position="21"/>
        <end position="108"/>
    </location>
</feature>
<dbReference type="Gene3D" id="3.40.50.1950">
    <property type="entry name" value="Flavin prenyltransferase-like"/>
    <property type="match status" value="1"/>
</dbReference>
<keyword evidence="4" id="KW-0808">Transferase</keyword>
<dbReference type="VEuPathDB" id="VectorBase:GAUT007479"/>
<keyword evidence="7" id="KW-1185">Reference proteome</keyword>
<evidence type="ECO:0000256" key="2">
    <source>
        <dbReference type="ARBA" id="ARBA00022630"/>
    </source>
</evidence>
<evidence type="ECO:0000259" key="5">
    <source>
        <dbReference type="Pfam" id="PF02441"/>
    </source>
</evidence>
<dbReference type="GO" id="GO:0004659">
    <property type="term" value="F:prenyltransferase activity"/>
    <property type="evidence" value="ECO:0007669"/>
    <property type="project" value="UniProtKB-KW"/>
</dbReference>
<accession>A0A1A9UKA3</accession>
<dbReference type="NCBIfam" id="TIGR00421">
    <property type="entry name" value="ubiX_pad"/>
    <property type="match status" value="1"/>
</dbReference>
<evidence type="ECO:0000256" key="4">
    <source>
        <dbReference type="ARBA" id="ARBA00022679"/>
    </source>
</evidence>
<name>A0A1A9UKA3_GLOAU</name>
<dbReference type="AlphaFoldDB" id="A0A1A9UKA3"/>
<dbReference type="Proteomes" id="UP000078200">
    <property type="component" value="Unassembled WGS sequence"/>
</dbReference>
<evidence type="ECO:0000313" key="6">
    <source>
        <dbReference type="EnsemblMetazoa" id="GAUT007479-PA"/>
    </source>
</evidence>
<dbReference type="EnsemblMetazoa" id="GAUT007479-RA">
    <property type="protein sequence ID" value="GAUT007479-PA"/>
    <property type="gene ID" value="GAUT007479"/>
</dbReference>
<dbReference type="SUPFAM" id="SSF52507">
    <property type="entry name" value="Homo-oligomeric flavin-containing Cys decarboxylases, HFCD"/>
    <property type="match status" value="1"/>
</dbReference>
<evidence type="ECO:0000313" key="7">
    <source>
        <dbReference type="Proteomes" id="UP000078200"/>
    </source>
</evidence>
<dbReference type="InterPro" id="IPR004507">
    <property type="entry name" value="UbiX-like"/>
</dbReference>
<protein>
    <recommendedName>
        <fullName evidence="5">Flavoprotein domain-containing protein</fullName>
    </recommendedName>
</protein>
<keyword evidence="2" id="KW-0285">Flavoprotein</keyword>
<sequence>MADIIHNIHDISASISSGSYKTIGMIIIPCTIKTLSGIVNSYNDSLLIRAADVVLKEKRKLVLSVRETPLHTGHLDLMLRASKIGAIIMPPNPAFYHNPKTINDIIDHTMIS</sequence>
<dbReference type="Pfam" id="PF02441">
    <property type="entry name" value="Flavoprotein"/>
    <property type="match status" value="1"/>
</dbReference>
<organism evidence="6 7">
    <name type="scientific">Glossina austeni</name>
    <name type="common">Savannah tsetse fly</name>
    <dbReference type="NCBI Taxonomy" id="7395"/>
    <lineage>
        <taxon>Eukaryota</taxon>
        <taxon>Metazoa</taxon>
        <taxon>Ecdysozoa</taxon>
        <taxon>Arthropoda</taxon>
        <taxon>Hexapoda</taxon>
        <taxon>Insecta</taxon>
        <taxon>Pterygota</taxon>
        <taxon>Neoptera</taxon>
        <taxon>Endopterygota</taxon>
        <taxon>Diptera</taxon>
        <taxon>Brachycera</taxon>
        <taxon>Muscomorpha</taxon>
        <taxon>Hippoboscoidea</taxon>
        <taxon>Glossinidae</taxon>
        <taxon>Glossina</taxon>
    </lineage>
</organism>
<keyword evidence="1" id="KW-0637">Prenyltransferase</keyword>
<evidence type="ECO:0000256" key="1">
    <source>
        <dbReference type="ARBA" id="ARBA00022602"/>
    </source>
</evidence>
<dbReference type="InterPro" id="IPR036551">
    <property type="entry name" value="Flavin_trans-like"/>
</dbReference>
<keyword evidence="3" id="KW-0288">FMN</keyword>
<dbReference type="InterPro" id="IPR003382">
    <property type="entry name" value="Flavoprotein"/>
</dbReference>
<dbReference type="STRING" id="7395.A0A1A9UKA3"/>
<reference evidence="6" key="1">
    <citation type="submission" date="2020-05" db="UniProtKB">
        <authorList>
            <consortium name="EnsemblMetazoa"/>
        </authorList>
    </citation>
    <scope>IDENTIFICATION</scope>
    <source>
        <strain evidence="6">TTRI</strain>
    </source>
</reference>
<proteinExistence type="predicted"/>